<evidence type="ECO:0000259" key="2">
    <source>
        <dbReference type="Pfam" id="PF14321"/>
    </source>
</evidence>
<protein>
    <submittedName>
        <fullName evidence="3">DUF4382 domain-containing protein</fullName>
    </submittedName>
</protein>
<evidence type="ECO:0000256" key="1">
    <source>
        <dbReference type="SAM" id="SignalP"/>
    </source>
</evidence>
<evidence type="ECO:0000313" key="4">
    <source>
        <dbReference type="Proteomes" id="UP001218788"/>
    </source>
</evidence>
<comment type="caution">
    <text evidence="3">The sequence shown here is derived from an EMBL/GenBank/DDBJ whole genome shotgun (WGS) entry which is preliminary data.</text>
</comment>
<dbReference type="InterPro" id="IPR025491">
    <property type="entry name" value="DUF4382"/>
</dbReference>
<feature type="chain" id="PRO_5046312103" evidence="1">
    <location>
        <begin position="32"/>
        <end position="327"/>
    </location>
</feature>
<sequence>MNKQSHLISNAIQKPLVKGALITLVSSSLFACGGSSSSDNEPSPETPDTATFSLAVSDAPVDQASEVVVYFNSVELIGGDGNQTFDVRDENGDPRAIDLLNYQGESFVTIVDDTDIPAGTYSQLRLAVTDASYIVMDDGTYELSVPSNELKLDGIEVLPGVAAAYTVEFDLRKSLVDPVGQPNTIFLKPRGVRLVANDSVGTLSGTVSEDLLLDSACAAKADIDEGNAVYLYTGSDLNPELLGDDADSPADANEIAPFAIASVTYNADTESYEFVAGYLPADEYTVAFSCLALFDQPESDENSDVFSFQAVIETSVTATEETTVTLQ</sequence>
<dbReference type="Proteomes" id="UP001218788">
    <property type="component" value="Unassembled WGS sequence"/>
</dbReference>
<proteinExistence type="predicted"/>
<keyword evidence="4" id="KW-1185">Reference proteome</keyword>
<evidence type="ECO:0000313" key="3">
    <source>
        <dbReference type="EMBL" id="MDC8830278.1"/>
    </source>
</evidence>
<accession>A0ABT5L075</accession>
<feature type="domain" description="DUF4382" evidence="2">
    <location>
        <begin position="49"/>
        <end position="189"/>
    </location>
</feature>
<organism evidence="3 4">
    <name type="scientific">Alteromonas gilva</name>
    <dbReference type="NCBI Taxonomy" id="2987522"/>
    <lineage>
        <taxon>Bacteria</taxon>
        <taxon>Pseudomonadati</taxon>
        <taxon>Pseudomonadota</taxon>
        <taxon>Gammaproteobacteria</taxon>
        <taxon>Alteromonadales</taxon>
        <taxon>Alteromonadaceae</taxon>
        <taxon>Alteromonas/Salinimonas group</taxon>
        <taxon>Alteromonas</taxon>
    </lineage>
</organism>
<dbReference type="RefSeq" id="WP_273639035.1">
    <property type="nucleotide sequence ID" value="NZ_JAQQXP010000001.1"/>
</dbReference>
<gene>
    <name evidence="3" type="ORF">OIK42_05820</name>
</gene>
<name>A0ABT5L075_9ALTE</name>
<keyword evidence="1" id="KW-0732">Signal</keyword>
<dbReference type="PROSITE" id="PS51257">
    <property type="entry name" value="PROKAR_LIPOPROTEIN"/>
    <property type="match status" value="1"/>
</dbReference>
<dbReference type="Pfam" id="PF14321">
    <property type="entry name" value="DUF4382"/>
    <property type="match status" value="1"/>
</dbReference>
<reference evidence="3 4" key="1">
    <citation type="submission" date="2022-10" db="EMBL/GenBank/DDBJ databases">
        <title>Alteromonas sp. chi3 Genome sequencing.</title>
        <authorList>
            <person name="Park S."/>
        </authorList>
    </citation>
    <scope>NUCLEOTIDE SEQUENCE [LARGE SCALE GENOMIC DNA]</scope>
    <source>
        <strain evidence="4">chi3</strain>
    </source>
</reference>
<feature type="signal peptide" evidence="1">
    <location>
        <begin position="1"/>
        <end position="31"/>
    </location>
</feature>
<dbReference type="EMBL" id="JAQQXP010000001">
    <property type="protein sequence ID" value="MDC8830278.1"/>
    <property type="molecule type" value="Genomic_DNA"/>
</dbReference>